<dbReference type="RefSeq" id="WP_216956512.1">
    <property type="nucleotide sequence ID" value="NZ_JAHOPB010000001.1"/>
</dbReference>
<keyword evidence="7" id="KW-1185">Reference proteome</keyword>
<dbReference type="PANTHER" id="PTHR44858:SF1">
    <property type="entry name" value="UDP-N-ACETYLGLUCOSAMINE--PEPTIDE N-ACETYLGLUCOSAMINYLTRANSFERASE SPINDLY-RELATED"/>
    <property type="match status" value="1"/>
</dbReference>
<evidence type="ECO:0000256" key="2">
    <source>
        <dbReference type="ARBA" id="ARBA00022803"/>
    </source>
</evidence>
<feature type="signal peptide" evidence="5">
    <location>
        <begin position="1"/>
        <end position="22"/>
    </location>
</feature>
<dbReference type="Proteomes" id="UP000727907">
    <property type="component" value="Unassembled WGS sequence"/>
</dbReference>
<dbReference type="InterPro" id="IPR019734">
    <property type="entry name" value="TPR_rpt"/>
</dbReference>
<evidence type="ECO:0000256" key="4">
    <source>
        <dbReference type="SAM" id="MobiDB-lite"/>
    </source>
</evidence>
<accession>A0ABS6ID91</accession>
<feature type="chain" id="PRO_5046307951" evidence="5">
    <location>
        <begin position="23"/>
        <end position="289"/>
    </location>
</feature>
<comment type="caution">
    <text evidence="6">The sequence shown here is derived from an EMBL/GenBank/DDBJ whole genome shotgun (WGS) entry which is preliminary data.</text>
</comment>
<feature type="repeat" description="TPR" evidence="3">
    <location>
        <begin position="150"/>
        <end position="183"/>
    </location>
</feature>
<dbReference type="EMBL" id="JAHOPB010000001">
    <property type="protein sequence ID" value="MBU8872455.1"/>
    <property type="molecule type" value="Genomic_DNA"/>
</dbReference>
<dbReference type="PROSITE" id="PS50005">
    <property type="entry name" value="TPR"/>
    <property type="match status" value="2"/>
</dbReference>
<dbReference type="PANTHER" id="PTHR44858">
    <property type="entry name" value="TETRATRICOPEPTIDE REPEAT PROTEIN 6"/>
    <property type="match status" value="1"/>
</dbReference>
<feature type="repeat" description="TPR" evidence="3">
    <location>
        <begin position="218"/>
        <end position="251"/>
    </location>
</feature>
<evidence type="ECO:0000313" key="7">
    <source>
        <dbReference type="Proteomes" id="UP000727907"/>
    </source>
</evidence>
<evidence type="ECO:0000256" key="5">
    <source>
        <dbReference type="SAM" id="SignalP"/>
    </source>
</evidence>
<reference evidence="6 7" key="1">
    <citation type="submission" date="2021-06" db="EMBL/GenBank/DDBJ databases">
        <authorList>
            <person name="Lee D.H."/>
        </authorList>
    </citation>
    <scope>NUCLEOTIDE SEQUENCE [LARGE SCALE GENOMIC DNA]</scope>
    <source>
        <strain evidence="6 7">MMS21-HV4-11</strain>
    </source>
</reference>
<evidence type="ECO:0000256" key="3">
    <source>
        <dbReference type="PROSITE-ProRule" id="PRU00339"/>
    </source>
</evidence>
<feature type="compositionally biased region" description="Low complexity" evidence="4">
    <location>
        <begin position="260"/>
        <end position="269"/>
    </location>
</feature>
<evidence type="ECO:0000256" key="1">
    <source>
        <dbReference type="ARBA" id="ARBA00022737"/>
    </source>
</evidence>
<feature type="region of interest" description="Disordered" evidence="4">
    <location>
        <begin position="256"/>
        <end position="289"/>
    </location>
</feature>
<dbReference type="InterPro" id="IPR050498">
    <property type="entry name" value="Ycf3"/>
</dbReference>
<proteinExistence type="predicted"/>
<feature type="compositionally biased region" description="Pro residues" evidence="4">
    <location>
        <begin position="270"/>
        <end position="289"/>
    </location>
</feature>
<dbReference type="SMART" id="SM00028">
    <property type="entry name" value="TPR"/>
    <property type="match status" value="4"/>
</dbReference>
<keyword evidence="2 3" id="KW-0802">TPR repeat</keyword>
<organism evidence="6 7">
    <name type="scientific">Reyranella humidisoli</name>
    <dbReference type="NCBI Taxonomy" id="2849149"/>
    <lineage>
        <taxon>Bacteria</taxon>
        <taxon>Pseudomonadati</taxon>
        <taxon>Pseudomonadota</taxon>
        <taxon>Alphaproteobacteria</taxon>
        <taxon>Hyphomicrobiales</taxon>
        <taxon>Reyranellaceae</taxon>
        <taxon>Reyranella</taxon>
    </lineage>
</organism>
<keyword evidence="1" id="KW-0677">Repeat</keyword>
<name>A0ABS6ID91_9HYPH</name>
<gene>
    <name evidence="6" type="ORF">KQ910_01710</name>
</gene>
<keyword evidence="5" id="KW-0732">Signal</keyword>
<sequence>MLFRRNPLWPLLGLFVASPSLAQPIPVVPARPMPGPPGLETAPDHLKRYTDCMRLARMEPLKALPAAERWIVEGGGLGARHCVAVAMFQSGKHAQAAAQFEAIARDMGNDRPGLRAELWAQAGQSWMETGAAEKAAAAQSKALELKTGDPDLWVDRGLSYAAMQAWPRAISDFDRAIRLRQDDVEVLVLRAAAWRNARDPGRALTDANRALSIAPDHSEALLERGYANLARGSRDAANSDFNRVLRLVPAGSPAARRAEAGLSAAGANPPAAPAPAQPNAPPPGLGGKR</sequence>
<evidence type="ECO:0000313" key="6">
    <source>
        <dbReference type="EMBL" id="MBU8872455.1"/>
    </source>
</evidence>
<protein>
    <submittedName>
        <fullName evidence="6">Tetratricopeptide repeat protein</fullName>
    </submittedName>
</protein>